<evidence type="ECO:0000256" key="8">
    <source>
        <dbReference type="SAM" id="Phobius"/>
    </source>
</evidence>
<evidence type="ECO:0000256" key="6">
    <source>
        <dbReference type="ARBA" id="ARBA00023136"/>
    </source>
</evidence>
<organism evidence="10 11">
    <name type="scientific">Desmophyllum pertusum</name>
    <dbReference type="NCBI Taxonomy" id="174260"/>
    <lineage>
        <taxon>Eukaryota</taxon>
        <taxon>Metazoa</taxon>
        <taxon>Cnidaria</taxon>
        <taxon>Anthozoa</taxon>
        <taxon>Hexacorallia</taxon>
        <taxon>Scleractinia</taxon>
        <taxon>Caryophylliina</taxon>
        <taxon>Caryophylliidae</taxon>
        <taxon>Desmophyllum</taxon>
    </lineage>
</organism>
<evidence type="ECO:0000256" key="2">
    <source>
        <dbReference type="ARBA" id="ARBA00022553"/>
    </source>
</evidence>
<evidence type="ECO:0000313" key="10">
    <source>
        <dbReference type="EMBL" id="KAJ7333100.1"/>
    </source>
</evidence>
<comment type="caution">
    <text evidence="10">The sequence shown here is derived from an EMBL/GenBank/DDBJ whole genome shotgun (WGS) entry which is preliminary data.</text>
</comment>
<feature type="domain" description="Proline-rich transmembrane protein 3/4" evidence="9">
    <location>
        <begin position="29"/>
        <end position="306"/>
    </location>
</feature>
<feature type="transmembrane region" description="Helical" evidence="8">
    <location>
        <begin position="243"/>
        <end position="265"/>
    </location>
</feature>
<dbReference type="Proteomes" id="UP001163046">
    <property type="component" value="Unassembled WGS sequence"/>
</dbReference>
<sequence length="339" mass="38240">MSTKPEPENNINNAVAETEPEASDHLPTAEAMAEPFPEWSKAAEEWGIAWELHQYGLGAIYGLIFLVTLISLWKRLNGARIVKQNKVPIIVLSLLGVFCLTRNLFLCIDAYHWRKTAPFVVVNVLWGIGQPCLITAYTLVFIVMRNALVLKQRFQKWYNTRNIALATLPYFFFALGAELTISFIPAFKGLAFACQLLYILFGVSLTVFYSIISILIWKKFKLIDSNKRWAAESSKTRETRTRVILRTCLAAVAGGVLICVMQVYAMAGVYGVFSDVRNVPAWPWLAFQTMFRLVEIYMVIVLCYAVNERSVGTKKVEMTPSTMTAESPANINTVELQNV</sequence>
<accession>A0A9X0CE83</accession>
<proteinExistence type="predicted"/>
<keyword evidence="3 8" id="KW-0812">Transmembrane</keyword>
<evidence type="ECO:0000256" key="7">
    <source>
        <dbReference type="SAM" id="MobiDB-lite"/>
    </source>
</evidence>
<keyword evidence="11" id="KW-1185">Reference proteome</keyword>
<keyword evidence="4" id="KW-0732">Signal</keyword>
<evidence type="ECO:0000313" key="11">
    <source>
        <dbReference type="Proteomes" id="UP001163046"/>
    </source>
</evidence>
<gene>
    <name evidence="10" type="ORF">OS493_018275</name>
</gene>
<dbReference type="PANTHER" id="PTHR35578">
    <property type="entry name" value="PROLINE-RICH TRANSMEMBRANE PROTEIN 4-RELATED"/>
    <property type="match status" value="1"/>
</dbReference>
<dbReference type="InterPro" id="IPR059081">
    <property type="entry name" value="PRRT3-4"/>
</dbReference>
<dbReference type="InterPro" id="IPR052836">
    <property type="entry name" value="PRRT_domain-containing"/>
</dbReference>
<dbReference type="OrthoDB" id="10066605at2759"/>
<reference evidence="10" key="1">
    <citation type="submission" date="2023-01" db="EMBL/GenBank/DDBJ databases">
        <title>Genome assembly of the deep-sea coral Lophelia pertusa.</title>
        <authorList>
            <person name="Herrera S."/>
            <person name="Cordes E."/>
        </authorList>
    </citation>
    <scope>NUCLEOTIDE SEQUENCE</scope>
    <source>
        <strain evidence="10">USNM1676648</strain>
        <tissue evidence="10">Polyp</tissue>
    </source>
</reference>
<keyword evidence="5 8" id="KW-1133">Transmembrane helix</keyword>
<evidence type="ECO:0000259" key="9">
    <source>
        <dbReference type="Pfam" id="PF25987"/>
    </source>
</evidence>
<feature type="transmembrane region" description="Helical" evidence="8">
    <location>
        <begin position="285"/>
        <end position="306"/>
    </location>
</feature>
<dbReference type="AlphaFoldDB" id="A0A9X0CE83"/>
<feature type="transmembrane region" description="Helical" evidence="8">
    <location>
        <begin position="163"/>
        <end position="184"/>
    </location>
</feature>
<dbReference type="EMBL" id="MU827787">
    <property type="protein sequence ID" value="KAJ7333100.1"/>
    <property type="molecule type" value="Genomic_DNA"/>
</dbReference>
<evidence type="ECO:0000256" key="1">
    <source>
        <dbReference type="ARBA" id="ARBA00004141"/>
    </source>
</evidence>
<name>A0A9X0CE83_9CNID</name>
<feature type="region of interest" description="Disordered" evidence="7">
    <location>
        <begin position="1"/>
        <end position="27"/>
    </location>
</feature>
<comment type="subcellular location">
    <subcellularLocation>
        <location evidence="1">Membrane</location>
        <topology evidence="1">Multi-pass membrane protein</topology>
    </subcellularLocation>
</comment>
<feature type="compositionally biased region" description="Polar residues" evidence="7">
    <location>
        <begin position="1"/>
        <end position="15"/>
    </location>
</feature>
<feature type="transmembrane region" description="Helical" evidence="8">
    <location>
        <begin position="85"/>
        <end position="105"/>
    </location>
</feature>
<feature type="transmembrane region" description="Helical" evidence="8">
    <location>
        <begin position="196"/>
        <end position="217"/>
    </location>
</feature>
<evidence type="ECO:0000256" key="4">
    <source>
        <dbReference type="ARBA" id="ARBA00022729"/>
    </source>
</evidence>
<feature type="transmembrane region" description="Helical" evidence="8">
    <location>
        <begin position="55"/>
        <end position="73"/>
    </location>
</feature>
<keyword evidence="2" id="KW-0597">Phosphoprotein</keyword>
<feature type="transmembrane region" description="Helical" evidence="8">
    <location>
        <begin position="117"/>
        <end position="142"/>
    </location>
</feature>
<keyword evidence="6 8" id="KW-0472">Membrane</keyword>
<evidence type="ECO:0000256" key="5">
    <source>
        <dbReference type="ARBA" id="ARBA00022989"/>
    </source>
</evidence>
<protein>
    <recommendedName>
        <fullName evidence="9">Proline-rich transmembrane protein 3/4 domain-containing protein</fullName>
    </recommendedName>
</protein>
<evidence type="ECO:0000256" key="3">
    <source>
        <dbReference type="ARBA" id="ARBA00022692"/>
    </source>
</evidence>
<dbReference type="Pfam" id="PF25987">
    <property type="entry name" value="PRRT3"/>
    <property type="match status" value="1"/>
</dbReference>